<evidence type="ECO:0000313" key="7">
    <source>
        <dbReference type="Proteomes" id="UP000183809"/>
    </source>
</evidence>
<dbReference type="GO" id="GO:0016787">
    <property type="term" value="F:hydrolase activity"/>
    <property type="evidence" value="ECO:0007669"/>
    <property type="project" value="UniProtKB-KW"/>
</dbReference>
<feature type="domain" description="Peptidase S33 tripeptidyl aminopeptidase-like C-terminal" evidence="5">
    <location>
        <begin position="447"/>
        <end position="548"/>
    </location>
</feature>
<organism evidence="6 7">
    <name type="scientific">Diplodia corticola</name>
    <dbReference type="NCBI Taxonomy" id="236234"/>
    <lineage>
        <taxon>Eukaryota</taxon>
        <taxon>Fungi</taxon>
        <taxon>Dikarya</taxon>
        <taxon>Ascomycota</taxon>
        <taxon>Pezizomycotina</taxon>
        <taxon>Dothideomycetes</taxon>
        <taxon>Dothideomycetes incertae sedis</taxon>
        <taxon>Botryosphaeriales</taxon>
        <taxon>Botryosphaeriaceae</taxon>
        <taxon>Diplodia</taxon>
    </lineage>
</organism>
<feature type="chain" id="PRO_5013380805" evidence="3">
    <location>
        <begin position="24"/>
        <end position="565"/>
    </location>
</feature>
<gene>
    <name evidence="6" type="ORF">BKCO1_6700032</name>
</gene>
<keyword evidence="7" id="KW-1185">Reference proteome</keyword>
<dbReference type="PANTHER" id="PTHR43248">
    <property type="entry name" value="2-SUCCINYL-6-HYDROXY-2,4-CYCLOHEXADIENE-1-CARBOXYLATE SYNTHASE"/>
    <property type="match status" value="1"/>
</dbReference>
<comment type="similarity">
    <text evidence="1">Belongs to the peptidase S33 family.</text>
</comment>
<name>A0A1J9RQ67_9PEZI</name>
<evidence type="ECO:0000259" key="4">
    <source>
        <dbReference type="Pfam" id="PF00561"/>
    </source>
</evidence>
<dbReference type="Pfam" id="PF08386">
    <property type="entry name" value="Abhydrolase_4"/>
    <property type="match status" value="1"/>
</dbReference>
<comment type="caution">
    <text evidence="6">The sequence shown here is derived from an EMBL/GenBank/DDBJ whole genome shotgun (WGS) entry which is preliminary data.</text>
</comment>
<sequence length="565" mass="59084">MSPPRLTSLRLLLLLLLLQAVSIYTSSSSSSSSSSVSIFAHAQTPPNNNTNQKIQWGPCAIDPSPSFQCGNVTVPLDWTDNASAPLTIELIKYVASKGERNGSGSGSGSGSAKSILVNFGGPGASGQQLMVTLGPVLQAVTGGHYDLISFDPRGAGKTIPLSCHKTAAARVNFTLQNPYVNGHESDTALGRLWASGQNMAAACADADADADGGDGGREDGIGGLLGFAFGARDYVRVAEVLGGAGGDGLVRYYGLSAGTVLGATIAAMFPDRIDRMVLDGVWNIHEYYHSHAVEGFTSTDATFTGFLHACLAAGPSNCALAAAAPPATNAADLEAATYALIERVKYHPIPHAGKLVDYTFVRNVVFLGQTTVAQWPALAAFLAALLFSTPQNATTALDAALQTLSAGEDPAFTESRFGIQCGDKPGRAAALADVLGVVEAVSARSRLAGDRIAFDVETCAQWRMGAKERYLGDFDVATRQPVLVIGNTYDPVTPLVSARNASASLKGSVLLEHHGFGHCSLQQVSRCTARLTTAYYENGTLPEPGTVCEVDLPPFSNVTWQDVLL</sequence>
<dbReference type="Proteomes" id="UP000183809">
    <property type="component" value="Unassembled WGS sequence"/>
</dbReference>
<evidence type="ECO:0000259" key="5">
    <source>
        <dbReference type="Pfam" id="PF08386"/>
    </source>
</evidence>
<dbReference type="Pfam" id="PF00561">
    <property type="entry name" value="Abhydrolase_1"/>
    <property type="match status" value="1"/>
</dbReference>
<dbReference type="GeneID" id="31018607"/>
<dbReference type="InterPro" id="IPR013595">
    <property type="entry name" value="Pept_S33_TAP-like_C"/>
</dbReference>
<evidence type="ECO:0000256" key="3">
    <source>
        <dbReference type="SAM" id="SignalP"/>
    </source>
</evidence>
<dbReference type="AlphaFoldDB" id="A0A1J9RQ67"/>
<dbReference type="InterPro" id="IPR051601">
    <property type="entry name" value="Serine_prot/Carboxylest_S33"/>
</dbReference>
<dbReference type="PANTHER" id="PTHR43248:SF25">
    <property type="entry name" value="AB HYDROLASE-1 DOMAIN-CONTAINING PROTEIN-RELATED"/>
    <property type="match status" value="1"/>
</dbReference>
<proteinExistence type="inferred from homology"/>
<dbReference type="Gene3D" id="3.40.50.1820">
    <property type="entry name" value="alpha/beta hydrolase"/>
    <property type="match status" value="1"/>
</dbReference>
<evidence type="ECO:0000313" key="6">
    <source>
        <dbReference type="EMBL" id="OJD30052.1"/>
    </source>
</evidence>
<accession>A0A1J9RQ67</accession>
<evidence type="ECO:0000256" key="1">
    <source>
        <dbReference type="ARBA" id="ARBA00010088"/>
    </source>
</evidence>
<dbReference type="OrthoDB" id="425534at2759"/>
<keyword evidence="2" id="KW-0378">Hydrolase</keyword>
<dbReference type="SUPFAM" id="SSF53474">
    <property type="entry name" value="alpha/beta-Hydrolases"/>
    <property type="match status" value="1"/>
</dbReference>
<dbReference type="InterPro" id="IPR000073">
    <property type="entry name" value="AB_hydrolase_1"/>
</dbReference>
<keyword evidence="3" id="KW-0732">Signal</keyword>
<dbReference type="RefSeq" id="XP_020126312.1">
    <property type="nucleotide sequence ID" value="XM_020278346.1"/>
</dbReference>
<protein>
    <submittedName>
        <fullName evidence="6">Nedd8-like protein</fullName>
    </submittedName>
</protein>
<reference evidence="6 7" key="1">
    <citation type="submission" date="2016-10" db="EMBL/GenBank/DDBJ databases">
        <title>Proteomics and genomics reveal pathogen-plant mechanisms compatible with a hemibiotrophic lifestyle of Diplodia corticola.</title>
        <authorList>
            <person name="Fernandes I."/>
            <person name="De Jonge R."/>
            <person name="Van De Peer Y."/>
            <person name="Devreese B."/>
            <person name="Alves A."/>
            <person name="Esteves A.C."/>
        </authorList>
    </citation>
    <scope>NUCLEOTIDE SEQUENCE [LARGE SCALE GENOMIC DNA]</scope>
    <source>
        <strain evidence="6 7">CBS 112549</strain>
    </source>
</reference>
<dbReference type="STRING" id="236234.A0A1J9RQ67"/>
<feature type="signal peptide" evidence="3">
    <location>
        <begin position="1"/>
        <end position="23"/>
    </location>
</feature>
<feature type="domain" description="AB hydrolase-1" evidence="4">
    <location>
        <begin position="115"/>
        <end position="281"/>
    </location>
</feature>
<dbReference type="InterPro" id="IPR029058">
    <property type="entry name" value="AB_hydrolase_fold"/>
</dbReference>
<evidence type="ECO:0000256" key="2">
    <source>
        <dbReference type="ARBA" id="ARBA00022801"/>
    </source>
</evidence>
<dbReference type="EMBL" id="MNUE01000067">
    <property type="protein sequence ID" value="OJD30052.1"/>
    <property type="molecule type" value="Genomic_DNA"/>
</dbReference>